<protein>
    <submittedName>
        <fullName evidence="1">Uncharacterized protein</fullName>
    </submittedName>
</protein>
<evidence type="ECO:0000313" key="1">
    <source>
        <dbReference type="EMBL" id="MDF0751615.1"/>
    </source>
</evidence>
<reference evidence="1" key="1">
    <citation type="submission" date="2022-07" db="EMBL/GenBank/DDBJ databases">
        <title>Marinobacter iranensis a new bacterium isolate from a hipersaline lake in Iran.</title>
        <authorList>
            <person name="Mohammad A.M.A."/>
            <person name="Cristina S.-P."/>
            <person name="Antonio V."/>
        </authorList>
    </citation>
    <scope>NUCLEOTIDE SEQUENCE</scope>
    <source>
        <strain evidence="1">71-i</strain>
    </source>
</reference>
<gene>
    <name evidence="1" type="ORF">NLU14_15410</name>
</gene>
<accession>A0ABT5YF18</accession>
<dbReference type="PROSITE" id="PS51257">
    <property type="entry name" value="PROKAR_LIPOPROTEIN"/>
    <property type="match status" value="1"/>
</dbReference>
<dbReference type="RefSeq" id="WP_275708084.1">
    <property type="nucleotide sequence ID" value="NZ_JANCMW010000010.1"/>
</dbReference>
<comment type="caution">
    <text evidence="1">The sequence shown here is derived from an EMBL/GenBank/DDBJ whole genome shotgun (WGS) entry which is preliminary data.</text>
</comment>
<organism evidence="1 2">
    <name type="scientific">Marinobacter iranensis</name>
    <dbReference type="NCBI Taxonomy" id="2962607"/>
    <lineage>
        <taxon>Bacteria</taxon>
        <taxon>Pseudomonadati</taxon>
        <taxon>Pseudomonadota</taxon>
        <taxon>Gammaproteobacteria</taxon>
        <taxon>Pseudomonadales</taxon>
        <taxon>Marinobacteraceae</taxon>
        <taxon>Marinobacter</taxon>
    </lineage>
</organism>
<evidence type="ECO:0000313" key="2">
    <source>
        <dbReference type="Proteomes" id="UP001143391"/>
    </source>
</evidence>
<proteinExistence type="predicted"/>
<dbReference type="Proteomes" id="UP001143391">
    <property type="component" value="Unassembled WGS sequence"/>
</dbReference>
<keyword evidence="2" id="KW-1185">Reference proteome</keyword>
<sequence length="80" mass="8795">MNVFLKTSCLAVVAAMLGGCFNGSSGSREPRPDPAVDFTAFVKTQIDNTDDTRAAVQINNQEFSFNDQNNEQAFDDLFIQ</sequence>
<name>A0ABT5YF18_9GAMM</name>
<dbReference type="EMBL" id="JANCMW010000010">
    <property type="protein sequence ID" value="MDF0751615.1"/>
    <property type="molecule type" value="Genomic_DNA"/>
</dbReference>